<dbReference type="GeneID" id="68106043"/>
<gene>
    <name evidence="1" type="ORF">C9374_013590</name>
</gene>
<reference evidence="1 2" key="1">
    <citation type="journal article" date="2018" name="BMC Genomics">
        <title>The genome of Naegleria lovaniensis, the basis for a comparative approach to unravel pathogenicity factors of the human pathogenic amoeba N. fowleri.</title>
        <authorList>
            <person name="Liechti N."/>
            <person name="Schurch N."/>
            <person name="Bruggmann R."/>
            <person name="Wittwer M."/>
        </authorList>
    </citation>
    <scope>NUCLEOTIDE SEQUENCE [LARGE SCALE GENOMIC DNA]</scope>
    <source>
        <strain evidence="1 2">ATCC 30569</strain>
    </source>
</reference>
<name>A0AA88GW97_NAELO</name>
<keyword evidence="2" id="KW-1185">Reference proteome</keyword>
<dbReference type="RefSeq" id="XP_044553999.1">
    <property type="nucleotide sequence ID" value="XM_044689483.1"/>
</dbReference>
<evidence type="ECO:0000313" key="1">
    <source>
        <dbReference type="EMBL" id="KAG2392105.1"/>
    </source>
</evidence>
<sequence length="140" mass="16862">MKKHNDIMKEKLQLNRDYYDIVVRLRSDVFFENRVDLLNFKVDENTLYTPLIYNWGGVNDQVSFGSVKVMDSMSQLFFEIEKIKDDTKAMFHPETFLHKLIVQRQHKIENVPISYRLIRNLQFESPSDDVREPFDEYDYS</sequence>
<accession>A0AA88GW97</accession>
<dbReference type="EMBL" id="PYSW02000006">
    <property type="protein sequence ID" value="KAG2392105.1"/>
    <property type="molecule type" value="Genomic_DNA"/>
</dbReference>
<dbReference type="Proteomes" id="UP000816034">
    <property type="component" value="Unassembled WGS sequence"/>
</dbReference>
<organism evidence="1 2">
    <name type="scientific">Naegleria lovaniensis</name>
    <name type="common">Amoeba</name>
    <dbReference type="NCBI Taxonomy" id="51637"/>
    <lineage>
        <taxon>Eukaryota</taxon>
        <taxon>Discoba</taxon>
        <taxon>Heterolobosea</taxon>
        <taxon>Tetramitia</taxon>
        <taxon>Eutetramitia</taxon>
        <taxon>Vahlkampfiidae</taxon>
        <taxon>Naegleria</taxon>
    </lineage>
</organism>
<protein>
    <submittedName>
        <fullName evidence="1">Uncharacterized protein</fullName>
    </submittedName>
</protein>
<proteinExistence type="predicted"/>
<dbReference type="AlphaFoldDB" id="A0AA88GW97"/>
<evidence type="ECO:0000313" key="2">
    <source>
        <dbReference type="Proteomes" id="UP000816034"/>
    </source>
</evidence>
<comment type="caution">
    <text evidence="1">The sequence shown here is derived from an EMBL/GenBank/DDBJ whole genome shotgun (WGS) entry which is preliminary data.</text>
</comment>